<dbReference type="InParanoid" id="B7FW14"/>
<dbReference type="RefSeq" id="XP_002178805.1">
    <property type="nucleotide sequence ID" value="XM_002178769.1"/>
</dbReference>
<dbReference type="Proteomes" id="UP000000759">
    <property type="component" value="Chromosome 5"/>
</dbReference>
<sequence length="755" mass="79812">MPAATANKSKMDKQQPKQQRPQPVMSKAAPATPKQNAWSKPLKAVPSAPPGLGGPRPTAPSTKAPSEAETATFVALRERYLGLCLNLVGHKVVVHLRDGRQLEGIFHTATSFASIDAKLRNQYVLKGTQTVKATTADSKANTVTPIQPNATVVLDMSKVVSLHCKSIRLQHQVPSSSVDNSFTDTEISKGAARTNDAGLVAAGAAWTTPTAKAGGGIDTPVSTAGTVTPRSTTGLKASIGGWDQFRANKELFNVTASFDENQYTTVLDKNTVDAQKLREAEKLAAEIEKSVSTNWHVAEERNQVVQGDFDEEDRYSGVIREEKAKSPAGKSATVPAATKAPEAEPVAAVQKKTMNYAAAASKKAEPQAVVVPHAVVEAKKKTEPPATLKKANKATPTITTPALTAKAAESKTDVPAKQVTQSAEDKPSTETTSEEPVKETAKEEEKPKSKLNANASSFSFNINAKSFTPGTPAAPPAAFPDQSYAIDPHTGMPLQQYMNLPPHIGQPAMMHMMNPGVRYPYPGMEHHHVPPHQQQQVHSPAKTGSIVSPVPSQEAAPVTEDGSVASGAAISQPQDGEATEMTPQNAPQPYPVHPSQYPAMPPRGGISGYHPQMYPGQYMHPPPNPMYHLPPHRPMYPMPPTVPPNMMRPYGQAYSNAPMPYGYYEDDGNGAGTGGRGGRGGGRGGRGNGRGGRGGRLYAGRDGGRGRGQTGGRFQSPPTGPAHPTDADTLEPAPLTDPTPAMAAGATPNTEEAST</sequence>
<evidence type="ECO:0000256" key="1">
    <source>
        <dbReference type="SAM" id="MobiDB-lite"/>
    </source>
</evidence>
<dbReference type="InterPro" id="IPR009604">
    <property type="entry name" value="LsmAD_domain"/>
</dbReference>
<gene>
    <name evidence="3" type="ORF">PHATRDRAFT_44892</name>
</gene>
<evidence type="ECO:0000313" key="4">
    <source>
        <dbReference type="Proteomes" id="UP000000759"/>
    </source>
</evidence>
<protein>
    <recommendedName>
        <fullName evidence="2">LsmAD domain-containing protein</fullName>
    </recommendedName>
</protein>
<dbReference type="SMART" id="SM01272">
    <property type="entry name" value="LsmAD"/>
    <property type="match status" value="1"/>
</dbReference>
<dbReference type="GO" id="GO:0003729">
    <property type="term" value="F:mRNA binding"/>
    <property type="evidence" value="ECO:0007669"/>
    <property type="project" value="TreeGrafter"/>
</dbReference>
<proteinExistence type="predicted"/>
<feature type="compositionally biased region" description="Basic and acidic residues" evidence="1">
    <location>
        <begin position="435"/>
        <end position="448"/>
    </location>
</feature>
<dbReference type="GO" id="GO:0034063">
    <property type="term" value="P:stress granule assembly"/>
    <property type="evidence" value="ECO:0007669"/>
    <property type="project" value="TreeGrafter"/>
</dbReference>
<dbReference type="STRING" id="556484.B7FW14"/>
<feature type="region of interest" description="Disordered" evidence="1">
    <location>
        <begin position="551"/>
        <end position="613"/>
    </location>
</feature>
<dbReference type="Pfam" id="PF14438">
    <property type="entry name" value="SM-ATX"/>
    <property type="match status" value="1"/>
</dbReference>
<keyword evidence="4" id="KW-1185">Reference proteome</keyword>
<dbReference type="InterPro" id="IPR045117">
    <property type="entry name" value="ATXN2-like"/>
</dbReference>
<name>B7FW14_PHATC</name>
<dbReference type="EMBL" id="CM000608">
    <property type="protein sequence ID" value="EEC49503.1"/>
    <property type="molecule type" value="Genomic_DNA"/>
</dbReference>
<feature type="region of interest" description="Disordered" evidence="1">
    <location>
        <begin position="1"/>
        <end position="66"/>
    </location>
</feature>
<dbReference type="InterPro" id="IPR025852">
    <property type="entry name" value="SM_dom_ATX"/>
</dbReference>
<dbReference type="PANTHER" id="PTHR12854:SF7">
    <property type="entry name" value="ATAXIN-2 HOMOLOG"/>
    <property type="match status" value="1"/>
</dbReference>
<dbReference type="GeneID" id="7199596"/>
<evidence type="ECO:0000259" key="2">
    <source>
        <dbReference type="SMART" id="SM01272"/>
    </source>
</evidence>
<feature type="domain" description="LsmAD" evidence="2">
    <location>
        <begin position="252"/>
        <end position="321"/>
    </location>
</feature>
<dbReference type="PANTHER" id="PTHR12854">
    <property type="entry name" value="ATAXIN 2-RELATED"/>
    <property type="match status" value="1"/>
</dbReference>
<dbReference type="AlphaFoldDB" id="B7FW14"/>
<reference evidence="4" key="2">
    <citation type="submission" date="2008-08" db="EMBL/GenBank/DDBJ databases">
        <authorList>
            <consortium name="Diatom Consortium"/>
            <person name="Grigoriev I."/>
            <person name="Grimwood J."/>
            <person name="Kuo A."/>
            <person name="Otillar R.P."/>
            <person name="Salamov A."/>
            <person name="Detter J.C."/>
            <person name="Lindquist E."/>
            <person name="Shapiro H."/>
            <person name="Lucas S."/>
            <person name="Glavina del Rio T."/>
            <person name="Pitluck S."/>
            <person name="Rokhsar D."/>
            <person name="Bowler C."/>
        </authorList>
    </citation>
    <scope>GENOME REANNOTATION</scope>
    <source>
        <strain evidence="4">CCAP 1055/1</strain>
    </source>
</reference>
<dbReference type="OrthoDB" id="2275718at2759"/>
<reference evidence="3 4" key="1">
    <citation type="journal article" date="2008" name="Nature">
        <title>The Phaeodactylum genome reveals the evolutionary history of diatom genomes.</title>
        <authorList>
            <person name="Bowler C."/>
            <person name="Allen A.E."/>
            <person name="Badger J.H."/>
            <person name="Grimwood J."/>
            <person name="Jabbari K."/>
            <person name="Kuo A."/>
            <person name="Maheswari U."/>
            <person name="Martens C."/>
            <person name="Maumus F."/>
            <person name="Otillar R.P."/>
            <person name="Rayko E."/>
            <person name="Salamov A."/>
            <person name="Vandepoele K."/>
            <person name="Beszteri B."/>
            <person name="Gruber A."/>
            <person name="Heijde M."/>
            <person name="Katinka M."/>
            <person name="Mock T."/>
            <person name="Valentin K."/>
            <person name="Verret F."/>
            <person name="Berges J.A."/>
            <person name="Brownlee C."/>
            <person name="Cadoret J.P."/>
            <person name="Chiovitti A."/>
            <person name="Choi C.J."/>
            <person name="Coesel S."/>
            <person name="De Martino A."/>
            <person name="Detter J.C."/>
            <person name="Durkin C."/>
            <person name="Falciatore A."/>
            <person name="Fournet J."/>
            <person name="Haruta M."/>
            <person name="Huysman M.J."/>
            <person name="Jenkins B.D."/>
            <person name="Jiroutova K."/>
            <person name="Jorgensen R.E."/>
            <person name="Joubert Y."/>
            <person name="Kaplan A."/>
            <person name="Kroger N."/>
            <person name="Kroth P.G."/>
            <person name="La Roche J."/>
            <person name="Lindquist E."/>
            <person name="Lommer M."/>
            <person name="Martin-Jezequel V."/>
            <person name="Lopez P.J."/>
            <person name="Lucas S."/>
            <person name="Mangogna M."/>
            <person name="McGinnis K."/>
            <person name="Medlin L.K."/>
            <person name="Montsant A."/>
            <person name="Oudot-Le Secq M.P."/>
            <person name="Napoli C."/>
            <person name="Obornik M."/>
            <person name="Parker M.S."/>
            <person name="Petit J.L."/>
            <person name="Porcel B.M."/>
            <person name="Poulsen N."/>
            <person name="Robison M."/>
            <person name="Rychlewski L."/>
            <person name="Rynearson T.A."/>
            <person name="Schmutz J."/>
            <person name="Shapiro H."/>
            <person name="Siaut M."/>
            <person name="Stanley M."/>
            <person name="Sussman M.R."/>
            <person name="Taylor A.R."/>
            <person name="Vardi A."/>
            <person name="von Dassow P."/>
            <person name="Vyverman W."/>
            <person name="Willis A."/>
            <person name="Wyrwicz L.S."/>
            <person name="Rokhsar D.S."/>
            <person name="Weissenbach J."/>
            <person name="Armbrust E.V."/>
            <person name="Green B.R."/>
            <person name="Van de Peer Y."/>
            <person name="Grigoriev I.V."/>
        </authorList>
    </citation>
    <scope>NUCLEOTIDE SEQUENCE [LARGE SCALE GENOMIC DNA]</scope>
    <source>
        <strain evidence="3 4">CCAP 1055/1</strain>
    </source>
</reference>
<feature type="compositionally biased region" description="Gly residues" evidence="1">
    <location>
        <begin position="670"/>
        <end position="697"/>
    </location>
</feature>
<organism evidence="3 4">
    <name type="scientific">Phaeodactylum tricornutum (strain CCAP 1055/1)</name>
    <dbReference type="NCBI Taxonomy" id="556484"/>
    <lineage>
        <taxon>Eukaryota</taxon>
        <taxon>Sar</taxon>
        <taxon>Stramenopiles</taxon>
        <taxon>Ochrophyta</taxon>
        <taxon>Bacillariophyta</taxon>
        <taxon>Bacillariophyceae</taxon>
        <taxon>Bacillariophycidae</taxon>
        <taxon>Naviculales</taxon>
        <taxon>Phaeodactylaceae</taxon>
        <taxon>Phaeodactylum</taxon>
    </lineage>
</organism>
<dbReference type="eggNOG" id="KOG2375">
    <property type="taxonomic scope" value="Eukaryota"/>
</dbReference>
<feature type="region of interest" description="Disordered" evidence="1">
    <location>
        <begin position="670"/>
        <end position="755"/>
    </location>
</feature>
<dbReference type="GO" id="GO:0010494">
    <property type="term" value="C:cytoplasmic stress granule"/>
    <property type="evidence" value="ECO:0007669"/>
    <property type="project" value="TreeGrafter"/>
</dbReference>
<dbReference type="KEGG" id="pti:PHATRDRAFT_44892"/>
<feature type="compositionally biased region" description="Low complexity" evidence="1">
    <location>
        <begin position="393"/>
        <end position="407"/>
    </location>
</feature>
<evidence type="ECO:0000313" key="3">
    <source>
        <dbReference type="EMBL" id="EEC49503.1"/>
    </source>
</evidence>
<dbReference type="Pfam" id="PF06741">
    <property type="entry name" value="LsmAD"/>
    <property type="match status" value="1"/>
</dbReference>
<dbReference type="PaxDb" id="2850-Phatr44892"/>
<accession>B7FW14</accession>
<feature type="region of interest" description="Disordered" evidence="1">
    <location>
        <begin position="380"/>
        <end position="453"/>
    </location>
</feature>